<evidence type="ECO:0000256" key="1">
    <source>
        <dbReference type="SAM" id="SignalP"/>
    </source>
</evidence>
<evidence type="ECO:0000313" key="3">
    <source>
        <dbReference type="EMBL" id="RIW15550.1"/>
    </source>
</evidence>
<protein>
    <recommendedName>
        <fullName evidence="2">DUF5777 domain-containing protein</fullName>
    </recommendedName>
</protein>
<feature type="domain" description="DUF5777" evidence="2">
    <location>
        <begin position="37"/>
        <end position="283"/>
    </location>
</feature>
<evidence type="ECO:0000313" key="4">
    <source>
        <dbReference type="Proteomes" id="UP000283522"/>
    </source>
</evidence>
<keyword evidence="1" id="KW-0732">Signal</keyword>
<keyword evidence="4" id="KW-1185">Reference proteome</keyword>
<reference evidence="3 4" key="1">
    <citation type="submission" date="2018-09" db="EMBL/GenBank/DDBJ databases">
        <authorList>
            <person name="Wang X."/>
            <person name="Du Z."/>
        </authorList>
    </citation>
    <scope>NUCLEOTIDE SEQUENCE [LARGE SCALE GENOMIC DNA]</scope>
    <source>
        <strain evidence="3 4">N3</strain>
    </source>
</reference>
<evidence type="ECO:0000259" key="2">
    <source>
        <dbReference type="Pfam" id="PF19089"/>
    </source>
</evidence>
<dbReference type="InterPro" id="IPR045916">
    <property type="entry name" value="DUF5777"/>
</dbReference>
<dbReference type="AlphaFoldDB" id="A0A418PRR7"/>
<proteinExistence type="predicted"/>
<name>A0A418PRR7_9BACT</name>
<dbReference type="Proteomes" id="UP000283522">
    <property type="component" value="Unassembled WGS sequence"/>
</dbReference>
<organism evidence="3 4">
    <name type="scientific">Algoriphagus lacus</name>
    <dbReference type="NCBI Taxonomy" id="2056311"/>
    <lineage>
        <taxon>Bacteria</taxon>
        <taxon>Pseudomonadati</taxon>
        <taxon>Bacteroidota</taxon>
        <taxon>Cytophagia</taxon>
        <taxon>Cytophagales</taxon>
        <taxon>Cyclobacteriaceae</taxon>
        <taxon>Algoriphagus</taxon>
    </lineage>
</organism>
<feature type="chain" id="PRO_5019083977" description="DUF5777 domain-containing protein" evidence="1">
    <location>
        <begin position="21"/>
        <end position="292"/>
    </location>
</feature>
<dbReference type="EMBL" id="QXML01000004">
    <property type="protein sequence ID" value="RIW15550.1"/>
    <property type="molecule type" value="Genomic_DNA"/>
</dbReference>
<feature type="signal peptide" evidence="1">
    <location>
        <begin position="1"/>
        <end position="20"/>
    </location>
</feature>
<dbReference type="RefSeq" id="WP_119477352.1">
    <property type="nucleotide sequence ID" value="NZ_QXML01000004.1"/>
</dbReference>
<comment type="caution">
    <text evidence="3">The sequence shown here is derived from an EMBL/GenBank/DDBJ whole genome shotgun (WGS) entry which is preliminary data.</text>
</comment>
<accession>A0A418PRR7</accession>
<dbReference type="Pfam" id="PF19089">
    <property type="entry name" value="DUF5777"/>
    <property type="match status" value="1"/>
</dbReference>
<sequence length="292" mass="32597">MKKLILTGLTLLVGWCSAFAQLERKLENENQPVDLIFHAPRHINLLTVEPLEKKSMHFAIMHTFGTLDGGVENLFGLDNGANIQFSFEFGLGDKLSLGAARASQDKVYSVFGRYHLLEQTQNGKMPLSLSLAGGTGIITNTYDFLPEAEQPVFGDRMTYFGQVMLARKFSNKISFQLTPMFAYFANPLPIYQIEGDQNFYLALGMSGKWKVTERSSLTLQYIPNLNSDLSSNFGIGWDVEAGGHVFQMYFVTSQALNEPYLLAGGNGVPGEEFRLGFNVNRIFALGQKKRSY</sequence>
<gene>
    <name evidence="3" type="ORF">D0X99_08960</name>
</gene>
<dbReference type="OrthoDB" id="1117410at2"/>